<sequence>MSSKISAGLFGDAVLQITFEPQDSQLLQTLFLLLNQEFITKAHEPMSRQIDGMLNLMEEYLKLTGGINNEKIVRRVSLASMMIFAKYASPMPAVMWFGSTCYTMVERLISWRLKRAFQVFQPLPYNYEQSELSLNTPHPSVVDWFAYKGLRDQIIQHFNDSAKIDQIFIEIMEHAVVEVPDISQILTSVEAGPGYLGVWNLFNAMTGGATRASIQAICTANSLELHDISLAGLYQMHLMTSPDTSAIGRHTSQGKGFWTPVPLSTLLRSTELSRRLYHYLEVYDSHKCWKTDPAIYVKYPQLRWDGYEATLASGRGFRVSSGWIMSPHAATPYPNVGFNAT</sequence>
<proteinExistence type="predicted"/>
<comment type="caution">
    <text evidence="1">The sequence shown here is derived from an EMBL/GenBank/DDBJ whole genome shotgun (WGS) entry which is preliminary data.</text>
</comment>
<dbReference type="OrthoDB" id="10261951at2759"/>
<protein>
    <submittedName>
        <fullName evidence="1">Uncharacterized protein</fullName>
    </submittedName>
</protein>
<dbReference type="AlphaFoldDB" id="A0A438NED8"/>
<dbReference type="Proteomes" id="UP000288859">
    <property type="component" value="Unassembled WGS sequence"/>
</dbReference>
<name>A0A438NED8_EXOME</name>
<reference evidence="1 2" key="1">
    <citation type="submission" date="2017-03" db="EMBL/GenBank/DDBJ databases">
        <title>Genomes of endolithic fungi from Antarctica.</title>
        <authorList>
            <person name="Coleine C."/>
            <person name="Masonjones S."/>
            <person name="Stajich J.E."/>
        </authorList>
    </citation>
    <scope>NUCLEOTIDE SEQUENCE [LARGE SCALE GENOMIC DNA]</scope>
    <source>
        <strain evidence="1 2">CCFEE 6314</strain>
    </source>
</reference>
<evidence type="ECO:0000313" key="2">
    <source>
        <dbReference type="Proteomes" id="UP000288859"/>
    </source>
</evidence>
<gene>
    <name evidence="1" type="ORF">B0A52_01924</name>
</gene>
<accession>A0A438NED8</accession>
<dbReference type="EMBL" id="NAJM01000005">
    <property type="protein sequence ID" value="RVX74092.1"/>
    <property type="molecule type" value="Genomic_DNA"/>
</dbReference>
<organism evidence="1 2">
    <name type="scientific">Exophiala mesophila</name>
    <name type="common">Black yeast-like fungus</name>
    <dbReference type="NCBI Taxonomy" id="212818"/>
    <lineage>
        <taxon>Eukaryota</taxon>
        <taxon>Fungi</taxon>
        <taxon>Dikarya</taxon>
        <taxon>Ascomycota</taxon>
        <taxon>Pezizomycotina</taxon>
        <taxon>Eurotiomycetes</taxon>
        <taxon>Chaetothyriomycetidae</taxon>
        <taxon>Chaetothyriales</taxon>
        <taxon>Herpotrichiellaceae</taxon>
        <taxon>Exophiala</taxon>
    </lineage>
</organism>
<evidence type="ECO:0000313" key="1">
    <source>
        <dbReference type="EMBL" id="RVX74092.1"/>
    </source>
</evidence>